<reference evidence="2" key="1">
    <citation type="submission" date="2020-02" db="EMBL/GenBank/DDBJ databases">
        <authorList>
            <person name="Meier V. D."/>
        </authorList>
    </citation>
    <scope>NUCLEOTIDE SEQUENCE</scope>
    <source>
        <strain evidence="2">AVDCRST_MAG93</strain>
    </source>
</reference>
<sequence length="74" mass="7771">HKITVNAVAPKFTRTPMLEAALKNPDFAKNLEKVPMGRTAEPEEIAAAVVFLASGAARMVTGQTLCVDGGFTAV</sequence>
<evidence type="ECO:0008006" key="3">
    <source>
        <dbReference type="Google" id="ProtNLM"/>
    </source>
</evidence>
<accession>A0A6J4MQY7</accession>
<dbReference type="PANTHER" id="PTHR42898">
    <property type="entry name" value="TROPINONE REDUCTASE"/>
    <property type="match status" value="1"/>
</dbReference>
<dbReference type="PRINTS" id="PR00081">
    <property type="entry name" value="GDHRDH"/>
</dbReference>
<name>A0A6J4MQY7_9CHLR</name>
<keyword evidence="1" id="KW-0560">Oxidoreductase</keyword>
<dbReference type="AlphaFoldDB" id="A0A6J4MQY7"/>
<evidence type="ECO:0000256" key="1">
    <source>
        <dbReference type="ARBA" id="ARBA00023002"/>
    </source>
</evidence>
<feature type="non-terminal residue" evidence="2">
    <location>
        <position position="1"/>
    </location>
</feature>
<dbReference type="InterPro" id="IPR045000">
    <property type="entry name" value="TR"/>
</dbReference>
<dbReference type="PANTHER" id="PTHR42898:SF6">
    <property type="entry name" value="NADP-DEPENDENT MANNITOL DEHYDROGENASE"/>
    <property type="match status" value="1"/>
</dbReference>
<organism evidence="2">
    <name type="scientific">uncultured Chloroflexia bacterium</name>
    <dbReference type="NCBI Taxonomy" id="1672391"/>
    <lineage>
        <taxon>Bacteria</taxon>
        <taxon>Bacillati</taxon>
        <taxon>Chloroflexota</taxon>
        <taxon>Chloroflexia</taxon>
        <taxon>environmental samples</taxon>
    </lineage>
</organism>
<proteinExistence type="predicted"/>
<dbReference type="SUPFAM" id="SSF51735">
    <property type="entry name" value="NAD(P)-binding Rossmann-fold domains"/>
    <property type="match status" value="1"/>
</dbReference>
<evidence type="ECO:0000313" key="2">
    <source>
        <dbReference type="EMBL" id="CAA9366315.1"/>
    </source>
</evidence>
<protein>
    <recommendedName>
        <fullName evidence="3">3-oxoacyl-[acyl-carrier protein] reductase</fullName>
    </recommendedName>
</protein>
<dbReference type="EMBL" id="CADCTR010002693">
    <property type="protein sequence ID" value="CAA9366315.1"/>
    <property type="molecule type" value="Genomic_DNA"/>
</dbReference>
<dbReference type="InterPro" id="IPR036291">
    <property type="entry name" value="NAD(P)-bd_dom_sf"/>
</dbReference>
<dbReference type="Gene3D" id="3.40.50.720">
    <property type="entry name" value="NAD(P)-binding Rossmann-like Domain"/>
    <property type="match status" value="1"/>
</dbReference>
<dbReference type="GO" id="GO:0016491">
    <property type="term" value="F:oxidoreductase activity"/>
    <property type="evidence" value="ECO:0007669"/>
    <property type="project" value="UniProtKB-KW"/>
</dbReference>
<dbReference type="InterPro" id="IPR002347">
    <property type="entry name" value="SDR_fam"/>
</dbReference>
<gene>
    <name evidence="2" type="ORF">AVDCRST_MAG93-8005</name>
</gene>
<dbReference type="Pfam" id="PF13561">
    <property type="entry name" value="adh_short_C2"/>
    <property type="match status" value="1"/>
</dbReference>